<dbReference type="GO" id="GO:0005524">
    <property type="term" value="F:ATP binding"/>
    <property type="evidence" value="ECO:0007669"/>
    <property type="project" value="UniProtKB-UniRule"/>
</dbReference>
<dbReference type="Proteomes" id="UP000754883">
    <property type="component" value="Unassembled WGS sequence"/>
</dbReference>
<dbReference type="InterPro" id="IPR027484">
    <property type="entry name" value="PInositol-4-P-5-kinase_N"/>
</dbReference>
<dbReference type="InterPro" id="IPR027483">
    <property type="entry name" value="PInositol-4-P-4/5-kinase_C_sf"/>
</dbReference>
<evidence type="ECO:0000259" key="2">
    <source>
        <dbReference type="PROSITE" id="PS51455"/>
    </source>
</evidence>
<organism evidence="3 4">
    <name type="scientific">Clonostachys byssicola</name>
    <dbReference type="NCBI Taxonomy" id="160290"/>
    <lineage>
        <taxon>Eukaryota</taxon>
        <taxon>Fungi</taxon>
        <taxon>Dikarya</taxon>
        <taxon>Ascomycota</taxon>
        <taxon>Pezizomycotina</taxon>
        <taxon>Sordariomycetes</taxon>
        <taxon>Hypocreomycetidae</taxon>
        <taxon>Hypocreales</taxon>
        <taxon>Bionectriaceae</taxon>
        <taxon>Clonostachys</taxon>
    </lineage>
</organism>
<keyword evidence="4" id="KW-1185">Reference proteome</keyword>
<dbReference type="Gene3D" id="3.30.810.10">
    <property type="entry name" value="2-Layer Sandwich"/>
    <property type="match status" value="1"/>
</dbReference>
<dbReference type="InterPro" id="IPR023610">
    <property type="entry name" value="PInositol-4/5-P-5/4-kinase"/>
</dbReference>
<evidence type="ECO:0000313" key="4">
    <source>
        <dbReference type="Proteomes" id="UP000754883"/>
    </source>
</evidence>
<dbReference type="AlphaFoldDB" id="A0A9N9XVS3"/>
<dbReference type="GO" id="GO:0046854">
    <property type="term" value="P:phosphatidylinositol phosphate biosynthetic process"/>
    <property type="evidence" value="ECO:0007669"/>
    <property type="project" value="TreeGrafter"/>
</dbReference>
<name>A0A9N9XVS3_9HYPO</name>
<protein>
    <recommendedName>
        <fullName evidence="2">PIPK domain-containing protein</fullName>
    </recommendedName>
</protein>
<comment type="caution">
    <text evidence="3">The sequence shown here is derived from an EMBL/GenBank/DDBJ whole genome shotgun (WGS) entry which is preliminary data.</text>
</comment>
<dbReference type="GO" id="GO:0016308">
    <property type="term" value="F:1-phosphatidylinositol-4-phosphate 5-kinase activity"/>
    <property type="evidence" value="ECO:0007669"/>
    <property type="project" value="TreeGrafter"/>
</dbReference>
<keyword evidence="1" id="KW-0547">Nucleotide-binding</keyword>
<keyword evidence="1" id="KW-0808">Transferase</keyword>
<sequence>MKIRASRISASIANAIYQDQEPPDSHKRHGRLLRAIIAFFSLFRLWLVRYRPADFLALRRTAWQLDEDEYLDSFRNAYSSSSRAAELIPVGDLGYSGSTFFTTPDAKFLIKSLPRRFEHTFFTHDLCGPYLSHNTAHPDSLLVRITDMVYASRPSLGSLLGTAPTHHIVMENLLYGKPSASSTSSLEDTSPHRRWESFDLKPADYFFPERDLANGRLAPSRVKDNLVDIVPHKIRVPPAAKRSLMDLLSRDTRLLASHSAVDYSLFLVRHPSSLPSSPPSRAAPTGSFPSPWREGVDDVKGEWRYRAVVLDFFWCKRKLRARAMTGLVEAFNVVAGRGPMSITAEPEEYRQRFLRMVDSIFVAFEAEDLLTGSESSDG</sequence>
<dbReference type="PROSITE" id="PS51455">
    <property type="entry name" value="PIPK"/>
    <property type="match status" value="1"/>
</dbReference>
<dbReference type="Pfam" id="PF01504">
    <property type="entry name" value="PIP5K"/>
    <property type="match status" value="1"/>
</dbReference>
<dbReference type="OrthoDB" id="70770at2759"/>
<reference evidence="3 4" key="2">
    <citation type="submission" date="2021-10" db="EMBL/GenBank/DDBJ databases">
        <authorList>
            <person name="Piombo E."/>
        </authorList>
    </citation>
    <scope>NUCLEOTIDE SEQUENCE [LARGE SCALE GENOMIC DNA]</scope>
</reference>
<dbReference type="InterPro" id="IPR002498">
    <property type="entry name" value="PInositol-4-P-4/5-kinase_core"/>
</dbReference>
<keyword evidence="1" id="KW-0418">Kinase</keyword>
<dbReference type="SUPFAM" id="SSF56104">
    <property type="entry name" value="SAICAR synthase-like"/>
    <property type="match status" value="1"/>
</dbReference>
<keyword evidence="1" id="KW-0067">ATP-binding</keyword>
<gene>
    <name evidence="3" type="ORF">CBYS24578_00007360</name>
</gene>
<proteinExistence type="predicted"/>
<dbReference type="Gene3D" id="3.30.800.10">
    <property type="entry name" value="Phosphatidylinositol Phosphate Kinase II Beta"/>
    <property type="match status" value="1"/>
</dbReference>
<feature type="domain" description="PIPK" evidence="2">
    <location>
        <begin position="1"/>
        <end position="361"/>
    </location>
</feature>
<dbReference type="SMART" id="SM00330">
    <property type="entry name" value="PIPKc"/>
    <property type="match status" value="1"/>
</dbReference>
<evidence type="ECO:0000256" key="1">
    <source>
        <dbReference type="PROSITE-ProRule" id="PRU00781"/>
    </source>
</evidence>
<dbReference type="GO" id="GO:0005886">
    <property type="term" value="C:plasma membrane"/>
    <property type="evidence" value="ECO:0007669"/>
    <property type="project" value="TreeGrafter"/>
</dbReference>
<evidence type="ECO:0000313" key="3">
    <source>
        <dbReference type="EMBL" id="CAG9980396.1"/>
    </source>
</evidence>
<reference evidence="4" key="1">
    <citation type="submission" date="2019-06" db="EMBL/GenBank/DDBJ databases">
        <authorList>
            <person name="Broberg M."/>
        </authorList>
    </citation>
    <scope>NUCLEOTIDE SEQUENCE [LARGE SCALE GENOMIC DNA]</scope>
</reference>
<dbReference type="EMBL" id="CABFNO020001317">
    <property type="protein sequence ID" value="CAG9980396.1"/>
    <property type="molecule type" value="Genomic_DNA"/>
</dbReference>
<dbReference type="PANTHER" id="PTHR23086">
    <property type="entry name" value="PHOSPHATIDYLINOSITOL-4-PHOSPHATE 5-KINASE"/>
    <property type="match status" value="1"/>
</dbReference>
<accession>A0A9N9XVS3</accession>
<dbReference type="PANTHER" id="PTHR23086:SF126">
    <property type="entry name" value="PIPK DOMAIN-CONTAINING PROTEIN"/>
    <property type="match status" value="1"/>
</dbReference>